<evidence type="ECO:0000259" key="6">
    <source>
        <dbReference type="PROSITE" id="PS50929"/>
    </source>
</evidence>
<dbReference type="PANTHER" id="PTHR24221">
    <property type="entry name" value="ATP-BINDING CASSETTE SUB-FAMILY B"/>
    <property type="match status" value="1"/>
</dbReference>
<name>A0A382A7K6_9ZZZZ</name>
<feature type="non-terminal residue" evidence="7">
    <location>
        <position position="464"/>
    </location>
</feature>
<dbReference type="Pfam" id="PF00664">
    <property type="entry name" value="ABC_membrane"/>
    <property type="match status" value="1"/>
</dbReference>
<proteinExistence type="predicted"/>
<organism evidence="7">
    <name type="scientific">marine metagenome</name>
    <dbReference type="NCBI Taxonomy" id="408172"/>
    <lineage>
        <taxon>unclassified sequences</taxon>
        <taxon>metagenomes</taxon>
        <taxon>ecological metagenomes</taxon>
    </lineage>
</organism>
<dbReference type="GO" id="GO:0034040">
    <property type="term" value="F:ATPase-coupled lipid transmembrane transporter activity"/>
    <property type="evidence" value="ECO:0007669"/>
    <property type="project" value="TreeGrafter"/>
</dbReference>
<keyword evidence="3 5" id="KW-1133">Transmembrane helix</keyword>
<dbReference type="InterPro" id="IPR036640">
    <property type="entry name" value="ABC1_TM_sf"/>
</dbReference>
<feature type="transmembrane region" description="Helical" evidence="5">
    <location>
        <begin position="267"/>
        <end position="288"/>
    </location>
</feature>
<dbReference type="GO" id="GO:0016020">
    <property type="term" value="C:membrane"/>
    <property type="evidence" value="ECO:0007669"/>
    <property type="project" value="UniProtKB-SubCell"/>
</dbReference>
<dbReference type="SUPFAM" id="SSF90123">
    <property type="entry name" value="ABC transporter transmembrane region"/>
    <property type="match status" value="1"/>
</dbReference>
<dbReference type="EMBL" id="UINC01024206">
    <property type="protein sequence ID" value="SVA97394.1"/>
    <property type="molecule type" value="Genomic_DNA"/>
</dbReference>
<dbReference type="CDD" id="cd07346">
    <property type="entry name" value="ABC_6TM_exporters"/>
    <property type="match status" value="1"/>
</dbReference>
<evidence type="ECO:0000256" key="2">
    <source>
        <dbReference type="ARBA" id="ARBA00022692"/>
    </source>
</evidence>
<feature type="transmembrane region" description="Helical" evidence="5">
    <location>
        <begin position="109"/>
        <end position="130"/>
    </location>
</feature>
<dbReference type="GO" id="GO:0140359">
    <property type="term" value="F:ABC-type transporter activity"/>
    <property type="evidence" value="ECO:0007669"/>
    <property type="project" value="InterPro"/>
</dbReference>
<feature type="transmembrane region" description="Helical" evidence="5">
    <location>
        <begin position="200"/>
        <end position="221"/>
    </location>
</feature>
<dbReference type="InterPro" id="IPR039421">
    <property type="entry name" value="Type_1_exporter"/>
</dbReference>
<feature type="transmembrane region" description="Helical" evidence="5">
    <location>
        <begin position="164"/>
        <end position="180"/>
    </location>
</feature>
<evidence type="ECO:0000313" key="7">
    <source>
        <dbReference type="EMBL" id="SVA97394.1"/>
    </source>
</evidence>
<dbReference type="Gene3D" id="1.20.1560.10">
    <property type="entry name" value="ABC transporter type 1, transmembrane domain"/>
    <property type="match status" value="1"/>
</dbReference>
<feature type="transmembrane region" description="Helical" evidence="5">
    <location>
        <begin position="365"/>
        <end position="383"/>
    </location>
</feature>
<dbReference type="AlphaFoldDB" id="A0A382A7K6"/>
<reference evidence="7" key="1">
    <citation type="submission" date="2018-05" db="EMBL/GenBank/DDBJ databases">
        <authorList>
            <person name="Lanie J.A."/>
            <person name="Ng W.-L."/>
            <person name="Kazmierczak K.M."/>
            <person name="Andrzejewski T.M."/>
            <person name="Davidsen T.M."/>
            <person name="Wayne K.J."/>
            <person name="Tettelin H."/>
            <person name="Glass J.I."/>
            <person name="Rusch D."/>
            <person name="Podicherti R."/>
            <person name="Tsui H.-C.T."/>
            <person name="Winkler M.E."/>
        </authorList>
    </citation>
    <scope>NUCLEOTIDE SEQUENCE</scope>
</reference>
<evidence type="ECO:0000256" key="1">
    <source>
        <dbReference type="ARBA" id="ARBA00004141"/>
    </source>
</evidence>
<feature type="domain" description="ABC transmembrane type-1" evidence="6">
    <location>
        <begin position="252"/>
        <end position="464"/>
    </location>
</feature>
<dbReference type="GO" id="GO:0005524">
    <property type="term" value="F:ATP binding"/>
    <property type="evidence" value="ECO:0007669"/>
    <property type="project" value="InterPro"/>
</dbReference>
<keyword evidence="4 5" id="KW-0472">Membrane</keyword>
<feature type="transmembrane region" description="Helical" evidence="5">
    <location>
        <begin position="446"/>
        <end position="463"/>
    </location>
</feature>
<comment type="subcellular location">
    <subcellularLocation>
        <location evidence="1">Membrane</location>
        <topology evidence="1">Multi-pass membrane protein</topology>
    </subcellularLocation>
</comment>
<feature type="transmembrane region" description="Helical" evidence="5">
    <location>
        <begin position="85"/>
        <end position="103"/>
    </location>
</feature>
<gene>
    <name evidence="7" type="ORF">METZ01_LOCUS150248</name>
</gene>
<protein>
    <recommendedName>
        <fullName evidence="6">ABC transmembrane type-1 domain-containing protein</fullName>
    </recommendedName>
</protein>
<feature type="transmembrane region" description="Helical" evidence="5">
    <location>
        <begin position="137"/>
        <end position="158"/>
    </location>
</feature>
<dbReference type="InterPro" id="IPR011527">
    <property type="entry name" value="ABC1_TM_dom"/>
</dbReference>
<evidence type="ECO:0000256" key="5">
    <source>
        <dbReference type="SAM" id="Phobius"/>
    </source>
</evidence>
<evidence type="ECO:0000256" key="3">
    <source>
        <dbReference type="ARBA" id="ARBA00022989"/>
    </source>
</evidence>
<evidence type="ECO:0000256" key="4">
    <source>
        <dbReference type="ARBA" id="ARBA00023136"/>
    </source>
</evidence>
<sequence>MNPADISANRTRSRALPMFGDGPVPVGQDMSVKDDDSGFLDVARLLLRSWPYIRPQLLGRWWIPGDGLQDQVADNIAGSGYQFKYAPFLVFAIALAGPWLNFVPQSMQWPYNLLYVPAMTMAFSMSVMAFAAGRFQFWGTIGLLLSGIAVNVVANFVIDGWRDGVYAAAITVGCVFGWMVQYRSSNGALEFRVRLHAHLVYFYAINFMQRGIGFALGLITIDMLNQSLLQGEPLSPWVSSLIGVPEWAQGNLDELSIEQRHELKWTYFYIIIGAFLIQWPLQIINPYYNMWIMQRINQDLRVALLQRWHQLSLNYHSDHRTGDSIYRIYQDSSMVTSVVGQLISLTQVMMSYYTCVALVSLLSPWIALMAGTLVVPALLWAHWAMPRVRTFSLVYRAATSDVTSTIQETFGSIKLIKAFNSTRRAQQRLETDSVIAFNAAYRVRKLIAFVTIVMFTIAASFMIG</sequence>
<dbReference type="PROSITE" id="PS50929">
    <property type="entry name" value="ABC_TM1F"/>
    <property type="match status" value="1"/>
</dbReference>
<accession>A0A382A7K6</accession>
<dbReference type="PANTHER" id="PTHR24221:SF654">
    <property type="entry name" value="ATP-BINDING CASSETTE SUB-FAMILY B MEMBER 6"/>
    <property type="match status" value="1"/>
</dbReference>
<keyword evidence="2 5" id="KW-0812">Transmembrane</keyword>